<evidence type="ECO:0000256" key="1">
    <source>
        <dbReference type="SAM" id="MobiDB-lite"/>
    </source>
</evidence>
<feature type="compositionally biased region" description="Pro residues" evidence="1">
    <location>
        <begin position="21"/>
        <end position="44"/>
    </location>
</feature>
<feature type="region of interest" description="Disordered" evidence="1">
    <location>
        <begin position="14"/>
        <end position="46"/>
    </location>
</feature>
<protein>
    <submittedName>
        <fullName evidence="3">Leucine-rich repeat extensin-like protein 6</fullName>
    </submittedName>
</protein>
<evidence type="ECO:0000313" key="2">
    <source>
        <dbReference type="Proteomes" id="UP000504611"/>
    </source>
</evidence>
<dbReference type="GeneID" id="104958070"/>
<organism evidence="2 3">
    <name type="scientific">Notothenia coriiceps</name>
    <name type="common">black rockcod</name>
    <dbReference type="NCBI Taxonomy" id="8208"/>
    <lineage>
        <taxon>Eukaryota</taxon>
        <taxon>Metazoa</taxon>
        <taxon>Chordata</taxon>
        <taxon>Craniata</taxon>
        <taxon>Vertebrata</taxon>
        <taxon>Euteleostomi</taxon>
        <taxon>Actinopterygii</taxon>
        <taxon>Neopterygii</taxon>
        <taxon>Teleostei</taxon>
        <taxon>Neoteleostei</taxon>
        <taxon>Acanthomorphata</taxon>
        <taxon>Eupercaria</taxon>
        <taxon>Perciformes</taxon>
        <taxon>Notothenioidei</taxon>
        <taxon>Nototheniidae</taxon>
        <taxon>Notothenia</taxon>
    </lineage>
</organism>
<sequence>MRPQPITLAELREAMGFGGEAPPPPPPPPPPRPPPPPAPAPPPVMSSAISVDAKADLTSLLNEWEESQRGTTETLVSILTR</sequence>
<dbReference type="Proteomes" id="UP000504611">
    <property type="component" value="Unplaced"/>
</dbReference>
<evidence type="ECO:0000313" key="3">
    <source>
        <dbReference type="RefSeq" id="XP_010784080.1"/>
    </source>
</evidence>
<gene>
    <name evidence="3" type="primary">LOC104958070</name>
</gene>
<accession>A0A6I9P8Q8</accession>
<feature type="compositionally biased region" description="Polar residues" evidence="1">
    <location>
        <begin position="69"/>
        <end position="81"/>
    </location>
</feature>
<dbReference type="RefSeq" id="XP_010784080.1">
    <property type="nucleotide sequence ID" value="XM_010785778.1"/>
</dbReference>
<feature type="region of interest" description="Disordered" evidence="1">
    <location>
        <begin position="62"/>
        <end position="81"/>
    </location>
</feature>
<proteinExistence type="predicted"/>
<name>A0A6I9P8Q8_9TELE</name>
<dbReference type="AlphaFoldDB" id="A0A6I9P8Q8"/>
<keyword evidence="2" id="KW-1185">Reference proteome</keyword>
<reference evidence="3" key="1">
    <citation type="submission" date="2025-08" db="UniProtKB">
        <authorList>
            <consortium name="RefSeq"/>
        </authorList>
    </citation>
    <scope>IDENTIFICATION</scope>
    <source>
        <tissue evidence="3">Muscle</tissue>
    </source>
</reference>
<dbReference type="KEGG" id="ncc:104958070"/>